<dbReference type="PANTHER" id="PTHR48081">
    <property type="entry name" value="AB HYDROLASE SUPERFAMILY PROTEIN C4A8.06C"/>
    <property type="match status" value="1"/>
</dbReference>
<feature type="domain" description="Alpha/beta hydrolase fold-3" evidence="2">
    <location>
        <begin position="105"/>
        <end position="253"/>
    </location>
</feature>
<dbReference type="InterPro" id="IPR029058">
    <property type="entry name" value="AB_hydrolase_fold"/>
</dbReference>
<dbReference type="Gene3D" id="3.40.50.1820">
    <property type="entry name" value="alpha/beta hydrolase"/>
    <property type="match status" value="1"/>
</dbReference>
<dbReference type="Pfam" id="PF07859">
    <property type="entry name" value="Abhydrolase_3"/>
    <property type="match status" value="1"/>
</dbReference>
<dbReference type="GO" id="GO:0016787">
    <property type="term" value="F:hydrolase activity"/>
    <property type="evidence" value="ECO:0007669"/>
    <property type="project" value="UniProtKB-KW"/>
</dbReference>
<dbReference type="InterPro" id="IPR050300">
    <property type="entry name" value="GDXG_lipolytic_enzyme"/>
</dbReference>
<dbReference type="EMBL" id="JAGTJR010000001">
    <property type="protein sequence ID" value="KAH7064867.1"/>
    <property type="molecule type" value="Genomic_DNA"/>
</dbReference>
<dbReference type="SUPFAM" id="SSF53474">
    <property type="entry name" value="alpha/beta-Hydrolases"/>
    <property type="match status" value="1"/>
</dbReference>
<evidence type="ECO:0000256" key="1">
    <source>
        <dbReference type="ARBA" id="ARBA00022801"/>
    </source>
</evidence>
<reference evidence="3 4" key="1">
    <citation type="journal article" date="2021" name="Nat. Commun.">
        <title>Genetic determinants of endophytism in the Arabidopsis root mycobiome.</title>
        <authorList>
            <person name="Mesny F."/>
            <person name="Miyauchi S."/>
            <person name="Thiergart T."/>
            <person name="Pickel B."/>
            <person name="Atanasova L."/>
            <person name="Karlsson M."/>
            <person name="Huettel B."/>
            <person name="Barry K.W."/>
            <person name="Haridas S."/>
            <person name="Chen C."/>
            <person name="Bauer D."/>
            <person name="Andreopoulos W."/>
            <person name="Pangilinan J."/>
            <person name="LaButti K."/>
            <person name="Riley R."/>
            <person name="Lipzen A."/>
            <person name="Clum A."/>
            <person name="Drula E."/>
            <person name="Henrissat B."/>
            <person name="Kohler A."/>
            <person name="Grigoriev I.V."/>
            <person name="Martin F.M."/>
            <person name="Hacquard S."/>
        </authorList>
    </citation>
    <scope>NUCLEOTIDE SEQUENCE [LARGE SCALE GENOMIC DNA]</scope>
    <source>
        <strain evidence="3 4">MPI-SDFR-AT-0080</strain>
    </source>
</reference>
<gene>
    <name evidence="3" type="ORF">B0J12DRAFT_706602</name>
</gene>
<evidence type="ECO:0000313" key="4">
    <source>
        <dbReference type="Proteomes" id="UP000774617"/>
    </source>
</evidence>
<proteinExistence type="predicted"/>
<evidence type="ECO:0000313" key="3">
    <source>
        <dbReference type="EMBL" id="KAH7064867.1"/>
    </source>
</evidence>
<keyword evidence="4" id="KW-1185">Reference proteome</keyword>
<keyword evidence="1 3" id="KW-0378">Hydrolase</keyword>
<accession>A0ABQ8GUD5</accession>
<organism evidence="3 4">
    <name type="scientific">Macrophomina phaseolina</name>
    <dbReference type="NCBI Taxonomy" id="35725"/>
    <lineage>
        <taxon>Eukaryota</taxon>
        <taxon>Fungi</taxon>
        <taxon>Dikarya</taxon>
        <taxon>Ascomycota</taxon>
        <taxon>Pezizomycotina</taxon>
        <taxon>Dothideomycetes</taxon>
        <taxon>Dothideomycetes incertae sedis</taxon>
        <taxon>Botryosphaeriales</taxon>
        <taxon>Botryosphaeriaceae</taxon>
        <taxon>Macrophomina</taxon>
    </lineage>
</organism>
<dbReference type="InterPro" id="IPR013094">
    <property type="entry name" value="AB_hydrolase_3"/>
</dbReference>
<comment type="caution">
    <text evidence="3">The sequence shown here is derived from an EMBL/GenBank/DDBJ whole genome shotgun (WGS) entry which is preliminary data.</text>
</comment>
<dbReference type="PANTHER" id="PTHR48081:SF8">
    <property type="entry name" value="ALPHA_BETA HYDROLASE FOLD-3 DOMAIN-CONTAINING PROTEIN-RELATED"/>
    <property type="match status" value="1"/>
</dbReference>
<protein>
    <submittedName>
        <fullName evidence="3">Alpha/Beta hydrolase protein</fullName>
    </submittedName>
</protein>
<name>A0ABQ8GUD5_9PEZI</name>
<evidence type="ECO:0000259" key="2">
    <source>
        <dbReference type="Pfam" id="PF07859"/>
    </source>
</evidence>
<dbReference type="Proteomes" id="UP000774617">
    <property type="component" value="Unassembled WGS sequence"/>
</dbReference>
<sequence>MLTPEIPFPAPPIDPEIASLLPRMPELPSPMSHAAVAAHRAFLSAVSAPAKAAILADPALTHIERTIPGPGGPLTISVLRPKNEKPLSSAGSERHQDSPVLLPGIVHFHGGGMILGSRFLSLDMIAVSVEYRLAPEHPHPAPVEDCYAALAWTGAHASELGIDATRLLVAAGVALLARDRGAPGLCAQLLVCPMLDDRSDSVSSRQYVDVGMWSRTQNLFGWRCLLGKAAGGGGGRGTRAKDLSGLPQAFIDVGCGVQAELHVWPGGIHSFQSVLPGAALPKIANATRLDWGRRVLKEKADVGGSEATSKI</sequence>